<evidence type="ECO:0000256" key="1">
    <source>
        <dbReference type="SAM" id="Coils"/>
    </source>
</evidence>
<dbReference type="EMBL" id="MNAD01001619">
    <property type="protein sequence ID" value="OJT03303.1"/>
    <property type="molecule type" value="Genomic_DNA"/>
</dbReference>
<proteinExistence type="predicted"/>
<dbReference type="OrthoDB" id="6105938at2759"/>
<dbReference type="OMA" id="DGQQECL"/>
<name>A0A1M2V6U2_TRAPU</name>
<organism evidence="3 4">
    <name type="scientific">Trametes pubescens</name>
    <name type="common">White-rot fungus</name>
    <dbReference type="NCBI Taxonomy" id="154538"/>
    <lineage>
        <taxon>Eukaryota</taxon>
        <taxon>Fungi</taxon>
        <taxon>Dikarya</taxon>
        <taxon>Basidiomycota</taxon>
        <taxon>Agaricomycotina</taxon>
        <taxon>Agaricomycetes</taxon>
        <taxon>Polyporales</taxon>
        <taxon>Polyporaceae</taxon>
        <taxon>Trametes</taxon>
    </lineage>
</organism>
<protein>
    <submittedName>
        <fullName evidence="3">Uncharacterized protein</fullName>
    </submittedName>
</protein>
<comment type="caution">
    <text evidence="3">The sequence shown here is derived from an EMBL/GenBank/DDBJ whole genome shotgun (WGS) entry which is preliminary data.</text>
</comment>
<dbReference type="AlphaFoldDB" id="A0A1M2V6U2"/>
<dbReference type="Proteomes" id="UP000184267">
    <property type="component" value="Unassembled WGS sequence"/>
</dbReference>
<feature type="coiled-coil region" evidence="1">
    <location>
        <begin position="62"/>
        <end position="124"/>
    </location>
</feature>
<evidence type="ECO:0000256" key="2">
    <source>
        <dbReference type="SAM" id="MobiDB-lite"/>
    </source>
</evidence>
<evidence type="ECO:0000313" key="4">
    <source>
        <dbReference type="Proteomes" id="UP000184267"/>
    </source>
</evidence>
<reference evidence="3 4" key="1">
    <citation type="submission" date="2016-10" db="EMBL/GenBank/DDBJ databases">
        <title>Genome sequence of the basidiomycete white-rot fungus Trametes pubescens.</title>
        <authorList>
            <person name="Makela M.R."/>
            <person name="Granchi Z."/>
            <person name="Peng M."/>
            <person name="De Vries R.P."/>
            <person name="Grigoriev I."/>
            <person name="Riley R."/>
            <person name="Hilden K."/>
        </authorList>
    </citation>
    <scope>NUCLEOTIDE SEQUENCE [LARGE SCALE GENOMIC DNA]</scope>
    <source>
        <strain evidence="3 4">FBCC735</strain>
    </source>
</reference>
<evidence type="ECO:0000313" key="3">
    <source>
        <dbReference type="EMBL" id="OJT03303.1"/>
    </source>
</evidence>
<gene>
    <name evidence="3" type="ORF">TRAPUB_6081</name>
</gene>
<dbReference type="STRING" id="154538.A0A1M2V6U2"/>
<keyword evidence="1" id="KW-0175">Coiled coil</keyword>
<keyword evidence="4" id="KW-1185">Reference proteome</keyword>
<accession>A0A1M2V6U2</accession>
<feature type="compositionally biased region" description="Polar residues" evidence="2">
    <location>
        <begin position="295"/>
        <end position="304"/>
    </location>
</feature>
<feature type="region of interest" description="Disordered" evidence="2">
    <location>
        <begin position="243"/>
        <end position="330"/>
    </location>
</feature>
<feature type="coiled-coil region" evidence="1">
    <location>
        <begin position="150"/>
        <end position="191"/>
    </location>
</feature>
<sequence length="330" mass="36967">MKTATRVINLVEHDLRHQTVQKAALEMEKVVELSDGQQECLLSLLATVATRWRGMLPVFSTVANQRNELLELQERQRRTERERDAAVTATSRAEQIATEAVRTTEQVHEALQAAKTEVETLQQASVRSNEAYKEDLAAKQKRIDWLFASLNAFKAKEAKQKAEIEELREKVQEATRLREAAESQLVDLEVDYEPVNEQSLVVLPDDSQAAFDLSGSQATFERLPGTTRKRKGSEDDLAWCDAEQASDLDDQPPRAAPTARKQMSKAAKPKAPLFQSDWHLPSGQVQPKGARRMLQRSTSANTSFPIALDQSGKPLKPVQVGSRKRMRGIS</sequence>